<dbReference type="EMBL" id="JBDODL010000029">
    <property type="protein sequence ID" value="MES1918222.1"/>
    <property type="molecule type" value="Genomic_DNA"/>
</dbReference>
<feature type="transmembrane region" description="Helical" evidence="1">
    <location>
        <begin position="116"/>
        <end position="139"/>
    </location>
</feature>
<gene>
    <name evidence="2" type="ORF">MHBO_000223</name>
</gene>
<sequence length="163" mass="18423">MSKTERISKYTYVMIVFLALIAIAQSALLGIYIYFFVIEYEESFKTLLKNHDFMRPITLFSLTMLALLNDGKSLKSKIGAGLIIPSLTILVAFPVLDKLASLEHPSVFFRDKSNVVLLLICVFALLTAFYSIINASWCFDIKEENTKNSKKDTSTFDISLQSN</sequence>
<evidence type="ECO:0000256" key="1">
    <source>
        <dbReference type="SAM" id="Phobius"/>
    </source>
</evidence>
<proteinExistence type="predicted"/>
<feature type="transmembrane region" description="Helical" evidence="1">
    <location>
        <begin position="78"/>
        <end position="96"/>
    </location>
</feature>
<name>A0ABV2AEW4_9EUKA</name>
<reference evidence="2 3" key="1">
    <citation type="journal article" date="2024" name="BMC Biol.">
        <title>Comparative genomics of Ascetosporea gives new insight into the evolutionary basis for animal parasitism in Rhizaria.</title>
        <authorList>
            <person name="Hiltunen Thoren M."/>
            <person name="Onut-Brannstrom I."/>
            <person name="Alfjorden A."/>
            <person name="Peckova H."/>
            <person name="Swords F."/>
            <person name="Hooper C."/>
            <person name="Holzer A.S."/>
            <person name="Bass D."/>
            <person name="Burki F."/>
        </authorList>
    </citation>
    <scope>NUCLEOTIDE SEQUENCE [LARGE SCALE GENOMIC DNA]</scope>
    <source>
        <strain evidence="2">20-A016</strain>
    </source>
</reference>
<keyword evidence="3" id="KW-1185">Reference proteome</keyword>
<accession>A0ABV2AEW4</accession>
<evidence type="ECO:0000313" key="2">
    <source>
        <dbReference type="EMBL" id="MES1918222.1"/>
    </source>
</evidence>
<organism evidence="2 3">
    <name type="scientific">Bonamia ostreae</name>
    <dbReference type="NCBI Taxonomy" id="126728"/>
    <lineage>
        <taxon>Eukaryota</taxon>
        <taxon>Sar</taxon>
        <taxon>Rhizaria</taxon>
        <taxon>Endomyxa</taxon>
        <taxon>Ascetosporea</taxon>
        <taxon>Haplosporida</taxon>
        <taxon>Bonamia</taxon>
    </lineage>
</organism>
<evidence type="ECO:0000313" key="3">
    <source>
        <dbReference type="Proteomes" id="UP001439008"/>
    </source>
</evidence>
<feature type="transmembrane region" description="Helical" evidence="1">
    <location>
        <begin position="12"/>
        <end position="33"/>
    </location>
</feature>
<feature type="transmembrane region" description="Helical" evidence="1">
    <location>
        <begin position="53"/>
        <end position="71"/>
    </location>
</feature>
<dbReference type="Proteomes" id="UP001439008">
    <property type="component" value="Unassembled WGS sequence"/>
</dbReference>
<keyword evidence="1" id="KW-1133">Transmembrane helix</keyword>
<comment type="caution">
    <text evidence="2">The sequence shown here is derived from an EMBL/GenBank/DDBJ whole genome shotgun (WGS) entry which is preliminary data.</text>
</comment>
<keyword evidence="1" id="KW-0812">Transmembrane</keyword>
<protein>
    <submittedName>
        <fullName evidence="2">Uncharacterized protein</fullName>
    </submittedName>
</protein>
<keyword evidence="1" id="KW-0472">Membrane</keyword>